<dbReference type="Pfam" id="PF16913">
    <property type="entry name" value="PUNUT"/>
    <property type="match status" value="1"/>
</dbReference>
<evidence type="ECO:0000256" key="1">
    <source>
        <dbReference type="ARBA" id="ARBA00004141"/>
    </source>
</evidence>
<evidence type="ECO:0000313" key="9">
    <source>
        <dbReference type="Proteomes" id="UP001327560"/>
    </source>
</evidence>
<keyword evidence="9" id="KW-1185">Reference proteome</keyword>
<feature type="transmembrane region" description="Helical" evidence="7">
    <location>
        <begin position="134"/>
        <end position="151"/>
    </location>
</feature>
<evidence type="ECO:0000313" key="8">
    <source>
        <dbReference type="EMBL" id="WOL08748.1"/>
    </source>
</evidence>
<gene>
    <name evidence="8" type="ORF">Cni_G17501</name>
</gene>
<comment type="similarity">
    <text evidence="2 7">Belongs to the purine permeases (TC 2.A.7.14) family.</text>
</comment>
<dbReference type="Proteomes" id="UP001327560">
    <property type="component" value="Chromosome 5"/>
</dbReference>
<feature type="transmembrane region" description="Helical" evidence="7">
    <location>
        <begin position="102"/>
        <end position="122"/>
    </location>
</feature>
<dbReference type="PANTHER" id="PTHR31376:SF105">
    <property type="entry name" value="PURINE PERMEASE-RELATED"/>
    <property type="match status" value="1"/>
</dbReference>
<dbReference type="GO" id="GO:0015211">
    <property type="term" value="F:purine nucleoside transmembrane transporter activity"/>
    <property type="evidence" value="ECO:0007669"/>
    <property type="project" value="UniProtKB-UniRule"/>
</dbReference>
<feature type="transmembrane region" description="Helical" evidence="7">
    <location>
        <begin position="223"/>
        <end position="249"/>
    </location>
</feature>
<organism evidence="8 9">
    <name type="scientific">Canna indica</name>
    <name type="common">Indian-shot</name>
    <dbReference type="NCBI Taxonomy" id="4628"/>
    <lineage>
        <taxon>Eukaryota</taxon>
        <taxon>Viridiplantae</taxon>
        <taxon>Streptophyta</taxon>
        <taxon>Embryophyta</taxon>
        <taxon>Tracheophyta</taxon>
        <taxon>Spermatophyta</taxon>
        <taxon>Magnoliopsida</taxon>
        <taxon>Liliopsida</taxon>
        <taxon>Zingiberales</taxon>
        <taxon>Cannaceae</taxon>
        <taxon>Canna</taxon>
    </lineage>
</organism>
<keyword evidence="6 7" id="KW-0472">Membrane</keyword>
<feature type="transmembrane region" description="Helical" evidence="7">
    <location>
        <begin position="158"/>
        <end position="178"/>
    </location>
</feature>
<dbReference type="GO" id="GO:0005345">
    <property type="term" value="F:purine nucleobase transmembrane transporter activity"/>
    <property type="evidence" value="ECO:0007669"/>
    <property type="project" value="UniProtKB-UniRule"/>
</dbReference>
<dbReference type="PANTHER" id="PTHR31376">
    <property type="entry name" value="OS09G0467300 PROTEIN-RELATED"/>
    <property type="match status" value="1"/>
</dbReference>
<evidence type="ECO:0000256" key="4">
    <source>
        <dbReference type="ARBA" id="ARBA00022692"/>
    </source>
</evidence>
<evidence type="ECO:0000256" key="7">
    <source>
        <dbReference type="RuleBase" id="RU368015"/>
    </source>
</evidence>
<dbReference type="AlphaFoldDB" id="A0AAQ3KH88"/>
<dbReference type="GO" id="GO:0016020">
    <property type="term" value="C:membrane"/>
    <property type="evidence" value="ECO:0007669"/>
    <property type="project" value="UniProtKB-SubCell"/>
</dbReference>
<feature type="transmembrane region" description="Helical" evidence="7">
    <location>
        <begin position="269"/>
        <end position="289"/>
    </location>
</feature>
<feature type="transmembrane region" description="Helical" evidence="7">
    <location>
        <begin position="324"/>
        <end position="343"/>
    </location>
</feature>
<sequence>MEVESQQPPPNEETSTKKMNKCQKRTIQLLSFASVIVGATCAPLTLRIYFLHGGQRKWLSSWVQTAAWPLTLLPLAVSYLYRRRRRRADQPLPKLILSTPPVLLAATILGLFLGLDDFFYAYGAAYLPVSTSSIILSTQLAFTALFAFLIVKQKFTAFSVNALVLLIIGAVLLGLGANGDRPEGETRTEYYLGFFMMVAAAALYGLVLTLLEFTYAKAKQVICYTVAMEVQLVFGFVATALCTVGMFVNNDFHAMKREAQEFGLGELKYYMILIWSAILCEFLLLGAVGTIFYGSALLAGIMFAVCIPTSEILAVIFLHESFTGDKGVALAISLWGFASYFYGEHRIRSIKKPVVEFEPERSIN</sequence>
<reference evidence="8 9" key="1">
    <citation type="submission" date="2023-10" db="EMBL/GenBank/DDBJ databases">
        <title>Chromosome-scale genome assembly provides insights into flower coloration mechanisms of Canna indica.</title>
        <authorList>
            <person name="Li C."/>
        </authorList>
    </citation>
    <scope>NUCLEOTIDE SEQUENCE [LARGE SCALE GENOMIC DNA]</scope>
    <source>
        <tissue evidence="8">Flower</tissue>
    </source>
</reference>
<dbReference type="InterPro" id="IPR037185">
    <property type="entry name" value="EmrE-like"/>
</dbReference>
<comment type="subcellular location">
    <subcellularLocation>
        <location evidence="1 7">Membrane</location>
        <topology evidence="1 7">Multi-pass membrane protein</topology>
    </subcellularLocation>
</comment>
<evidence type="ECO:0000256" key="5">
    <source>
        <dbReference type="ARBA" id="ARBA00022989"/>
    </source>
</evidence>
<evidence type="ECO:0000256" key="6">
    <source>
        <dbReference type="ARBA" id="ARBA00023136"/>
    </source>
</evidence>
<keyword evidence="3 7" id="KW-0813">Transport</keyword>
<accession>A0AAQ3KH88</accession>
<keyword evidence="4 7" id="KW-0812">Transmembrane</keyword>
<feature type="transmembrane region" description="Helical" evidence="7">
    <location>
        <begin position="296"/>
        <end position="318"/>
    </location>
</feature>
<keyword evidence="5 7" id="KW-1133">Transmembrane helix</keyword>
<name>A0AAQ3KH88_9LILI</name>
<protein>
    <recommendedName>
        <fullName evidence="7">Probable purine permease</fullName>
    </recommendedName>
</protein>
<dbReference type="InterPro" id="IPR030182">
    <property type="entry name" value="PUP_plant"/>
</dbReference>
<evidence type="ECO:0000256" key="2">
    <source>
        <dbReference type="ARBA" id="ARBA00006213"/>
    </source>
</evidence>
<feature type="transmembrane region" description="Helical" evidence="7">
    <location>
        <begin position="190"/>
        <end position="211"/>
    </location>
</feature>
<feature type="transmembrane region" description="Helical" evidence="7">
    <location>
        <begin position="62"/>
        <end position="81"/>
    </location>
</feature>
<dbReference type="EMBL" id="CP136894">
    <property type="protein sequence ID" value="WOL08748.1"/>
    <property type="molecule type" value="Genomic_DNA"/>
</dbReference>
<proteinExistence type="inferred from homology"/>
<feature type="transmembrane region" description="Helical" evidence="7">
    <location>
        <begin position="27"/>
        <end position="50"/>
    </location>
</feature>
<dbReference type="SUPFAM" id="SSF103481">
    <property type="entry name" value="Multidrug resistance efflux transporter EmrE"/>
    <property type="match status" value="1"/>
</dbReference>
<evidence type="ECO:0000256" key="3">
    <source>
        <dbReference type="ARBA" id="ARBA00022448"/>
    </source>
</evidence>